<feature type="transmembrane region" description="Helical" evidence="1">
    <location>
        <begin position="28"/>
        <end position="50"/>
    </location>
</feature>
<comment type="caution">
    <text evidence="2">The sequence shown here is derived from an EMBL/GenBank/DDBJ whole genome shotgun (WGS) entry which is preliminary data.</text>
</comment>
<name>A0ABS6E8Z1_9FIRM</name>
<organism evidence="2 3">
    <name type="scientific">Tissierella simiarum</name>
    <dbReference type="NCBI Taxonomy" id="2841534"/>
    <lineage>
        <taxon>Bacteria</taxon>
        <taxon>Bacillati</taxon>
        <taxon>Bacillota</taxon>
        <taxon>Tissierellia</taxon>
        <taxon>Tissierellales</taxon>
        <taxon>Tissierellaceae</taxon>
        <taxon>Tissierella</taxon>
    </lineage>
</organism>
<gene>
    <name evidence="2" type="ORF">KQI42_15345</name>
</gene>
<dbReference type="Proteomes" id="UP000749471">
    <property type="component" value="Unassembled WGS sequence"/>
</dbReference>
<accession>A0ABS6E8Z1</accession>
<evidence type="ECO:0000256" key="1">
    <source>
        <dbReference type="SAM" id="Phobius"/>
    </source>
</evidence>
<evidence type="ECO:0000313" key="3">
    <source>
        <dbReference type="Proteomes" id="UP000749471"/>
    </source>
</evidence>
<proteinExistence type="predicted"/>
<keyword evidence="1" id="KW-0812">Transmembrane</keyword>
<dbReference type="EMBL" id="JAHLPM010000014">
    <property type="protein sequence ID" value="MBU5439393.1"/>
    <property type="molecule type" value="Genomic_DNA"/>
</dbReference>
<evidence type="ECO:0000313" key="2">
    <source>
        <dbReference type="EMBL" id="MBU5439393.1"/>
    </source>
</evidence>
<keyword evidence="1" id="KW-0472">Membrane</keyword>
<dbReference type="RefSeq" id="WP_216521099.1">
    <property type="nucleotide sequence ID" value="NZ_JAHLPM010000014.1"/>
</dbReference>
<protein>
    <submittedName>
        <fullName evidence="2">Uncharacterized protein</fullName>
    </submittedName>
</protein>
<reference evidence="2 3" key="1">
    <citation type="submission" date="2021-06" db="EMBL/GenBank/DDBJ databases">
        <authorList>
            <person name="Sun Q."/>
            <person name="Li D."/>
        </authorList>
    </citation>
    <scope>NUCLEOTIDE SEQUENCE [LARGE SCALE GENOMIC DNA]</scope>
    <source>
        <strain evidence="2 3">MSJ-40</strain>
    </source>
</reference>
<keyword evidence="3" id="KW-1185">Reference proteome</keyword>
<keyword evidence="1" id="KW-1133">Transmembrane helix</keyword>
<sequence>MNSKRVDDTPKFTFKDIVALVIATYQIILPRVITLIISIILIGLGLKIFLN</sequence>